<sequence length="389" mass="42257">MRSSNTDSRSLNWYELMLGTELRESTRAPKPRIELPGEPVLYAQGKCSATFEIEFRTPSAARSFPTPFNYDANDIKGKKWTIPLGKSDAALGGADLADSFVYDWREEIGDKDRDGLTLYPSGLKIRTSHNGRKTFVAIQGMELKDTSDYLAGSLKRTRQYSGILYTATPPTGGSSTAPRVTRARSRNANPGPAKPRRTSRASSDTKDTQLTNAPSPLSQQGPLDDHPTSADPSNDTQTPVLTVDPAPPTLEPPEYLDEFGDRGDFNEMLSPWVPPSLGPTYPRSPSMYSDASGTLIDVPSYFLDGMASSPGPGGPNNSTSPLMSDPDISALMSFNLASPAPQQKAELVTDASYHHISNSQASVPEPTSSEEAEQYGDKRFSEWCSAFDQ</sequence>
<evidence type="ECO:0000313" key="2">
    <source>
        <dbReference type="EMBL" id="KAI9633649.1"/>
    </source>
</evidence>
<dbReference type="AlphaFoldDB" id="A0AA38H6T2"/>
<dbReference type="Proteomes" id="UP001164286">
    <property type="component" value="Unassembled WGS sequence"/>
</dbReference>
<feature type="region of interest" description="Disordered" evidence="1">
    <location>
        <begin position="164"/>
        <end position="272"/>
    </location>
</feature>
<organism evidence="2 3">
    <name type="scientific">Dioszegia hungarica</name>
    <dbReference type="NCBI Taxonomy" id="4972"/>
    <lineage>
        <taxon>Eukaryota</taxon>
        <taxon>Fungi</taxon>
        <taxon>Dikarya</taxon>
        <taxon>Basidiomycota</taxon>
        <taxon>Agaricomycotina</taxon>
        <taxon>Tremellomycetes</taxon>
        <taxon>Tremellales</taxon>
        <taxon>Bulleribasidiaceae</taxon>
        <taxon>Dioszegia</taxon>
    </lineage>
</organism>
<name>A0AA38H6T2_9TREE</name>
<reference evidence="2" key="1">
    <citation type="journal article" date="2022" name="G3 (Bethesda)">
        <title>High quality genome of the basidiomycete yeast Dioszegia hungarica PDD-24b-2 isolated from cloud water.</title>
        <authorList>
            <person name="Jarrige D."/>
            <person name="Haridas S."/>
            <person name="Bleykasten-Grosshans C."/>
            <person name="Joly M."/>
            <person name="Nadalig T."/>
            <person name="Sancelme M."/>
            <person name="Vuilleumier S."/>
            <person name="Grigoriev I.V."/>
            <person name="Amato P."/>
            <person name="Bringel F."/>
        </authorList>
    </citation>
    <scope>NUCLEOTIDE SEQUENCE</scope>
    <source>
        <strain evidence="2">PDD-24b-2</strain>
    </source>
</reference>
<feature type="compositionally biased region" description="Polar residues" evidence="1">
    <location>
        <begin position="355"/>
        <end position="367"/>
    </location>
</feature>
<dbReference type="EMBL" id="JAKWFO010000008">
    <property type="protein sequence ID" value="KAI9633649.1"/>
    <property type="molecule type" value="Genomic_DNA"/>
</dbReference>
<dbReference type="GeneID" id="77729240"/>
<feature type="compositionally biased region" description="Polar residues" evidence="1">
    <location>
        <begin position="230"/>
        <end position="240"/>
    </location>
</feature>
<feature type="region of interest" description="Disordered" evidence="1">
    <location>
        <begin position="306"/>
        <end position="326"/>
    </location>
</feature>
<comment type="caution">
    <text evidence="2">The sequence shown here is derived from an EMBL/GenBank/DDBJ whole genome shotgun (WGS) entry which is preliminary data.</text>
</comment>
<dbReference type="RefSeq" id="XP_052943426.1">
    <property type="nucleotide sequence ID" value="XM_053090035.1"/>
</dbReference>
<feature type="region of interest" description="Disordered" evidence="1">
    <location>
        <begin position="342"/>
        <end position="380"/>
    </location>
</feature>
<evidence type="ECO:0000256" key="1">
    <source>
        <dbReference type="SAM" id="MobiDB-lite"/>
    </source>
</evidence>
<proteinExistence type="predicted"/>
<accession>A0AA38H6T2</accession>
<gene>
    <name evidence="2" type="ORF">MKK02DRAFT_38307</name>
</gene>
<keyword evidence="3" id="KW-1185">Reference proteome</keyword>
<feature type="compositionally biased region" description="Polar residues" evidence="1">
    <location>
        <begin position="168"/>
        <end position="178"/>
    </location>
</feature>
<evidence type="ECO:0000313" key="3">
    <source>
        <dbReference type="Proteomes" id="UP001164286"/>
    </source>
</evidence>
<protein>
    <submittedName>
        <fullName evidence="2">Uncharacterized protein</fullName>
    </submittedName>
</protein>
<feature type="compositionally biased region" description="Polar residues" evidence="1">
    <location>
        <begin position="208"/>
        <end position="221"/>
    </location>
</feature>